<feature type="domain" description="C6" evidence="3">
    <location>
        <begin position="1648"/>
        <end position="1738"/>
    </location>
</feature>
<evidence type="ECO:0000313" key="5">
    <source>
        <dbReference type="Proteomes" id="UP000008281"/>
    </source>
</evidence>
<dbReference type="InterPro" id="IPR036383">
    <property type="entry name" value="TSP1_rpt_sf"/>
</dbReference>
<gene>
    <name evidence="4" type="ORF">CRE_18087</name>
</gene>
<name>E3MTY8_CAERE</name>
<keyword evidence="2" id="KW-1133">Transmembrane helix</keyword>
<feature type="domain" description="C6" evidence="3">
    <location>
        <begin position="1420"/>
        <end position="1510"/>
    </location>
</feature>
<reference evidence="4" key="1">
    <citation type="submission" date="2007-07" db="EMBL/GenBank/DDBJ databases">
        <title>PCAP assembly of the Caenorhabditis remanei genome.</title>
        <authorList>
            <consortium name="The Caenorhabditis remanei Sequencing Consortium"/>
            <person name="Wilson R.K."/>
        </authorList>
    </citation>
    <scope>NUCLEOTIDE SEQUENCE [LARGE SCALE GENOMIC DNA]</scope>
    <source>
        <strain evidence="4">PB4641</strain>
    </source>
</reference>
<dbReference type="PANTHER" id="PTHR21629:SF5">
    <property type="entry name" value="C6 DOMAIN-CONTAINING PROTEIN"/>
    <property type="match status" value="1"/>
</dbReference>
<dbReference type="SUPFAM" id="SSF82895">
    <property type="entry name" value="TSP-1 type 1 repeat"/>
    <property type="match status" value="1"/>
</dbReference>
<feature type="domain" description="C6" evidence="3">
    <location>
        <begin position="957"/>
        <end position="1045"/>
    </location>
</feature>
<dbReference type="OrthoDB" id="5873713at2759"/>
<feature type="transmembrane region" description="Helical" evidence="2">
    <location>
        <begin position="18"/>
        <end position="36"/>
    </location>
</feature>
<feature type="domain" description="C6" evidence="3">
    <location>
        <begin position="1531"/>
        <end position="1622"/>
    </location>
</feature>
<dbReference type="Pfam" id="PF01682">
    <property type="entry name" value="DB"/>
    <property type="match status" value="1"/>
</dbReference>
<feature type="compositionally biased region" description="Low complexity" evidence="1">
    <location>
        <begin position="344"/>
        <end position="389"/>
    </location>
</feature>
<dbReference type="Gene3D" id="2.20.100.10">
    <property type="entry name" value="Thrombospondin type-1 (TSP1) repeat"/>
    <property type="match status" value="1"/>
</dbReference>
<feature type="domain" description="C6" evidence="3">
    <location>
        <begin position="2449"/>
        <end position="2551"/>
    </location>
</feature>
<dbReference type="PANTHER" id="PTHR21629">
    <property type="entry name" value="C6 DOMAIN-CONTAINING PROTEIN"/>
    <property type="match status" value="1"/>
</dbReference>
<dbReference type="InterPro" id="IPR002602">
    <property type="entry name" value="DB"/>
</dbReference>
<protein>
    <recommendedName>
        <fullName evidence="3">C6 domain-containing protein</fullName>
    </recommendedName>
</protein>
<keyword evidence="5" id="KW-1185">Reference proteome</keyword>
<dbReference type="Pfam" id="PF01681">
    <property type="entry name" value="C6"/>
    <property type="match status" value="17"/>
</dbReference>
<keyword evidence="2" id="KW-0472">Membrane</keyword>
<feature type="domain" description="C6" evidence="3">
    <location>
        <begin position="1061"/>
        <end position="1152"/>
    </location>
</feature>
<dbReference type="Pfam" id="PF00090">
    <property type="entry name" value="TSP_1"/>
    <property type="match status" value="1"/>
</dbReference>
<feature type="domain" description="C6" evidence="3">
    <location>
        <begin position="2327"/>
        <end position="2420"/>
    </location>
</feature>
<feature type="domain" description="C6" evidence="3">
    <location>
        <begin position="659"/>
        <end position="744"/>
    </location>
</feature>
<keyword evidence="2" id="KW-0812">Transmembrane</keyword>
<dbReference type="EMBL" id="DS268477">
    <property type="protein sequence ID" value="EFP08912.1"/>
    <property type="molecule type" value="Genomic_DNA"/>
</dbReference>
<evidence type="ECO:0000259" key="3">
    <source>
        <dbReference type="SMART" id="SM01048"/>
    </source>
</evidence>
<dbReference type="InterPro" id="IPR002601">
    <property type="entry name" value="C6_domain"/>
</dbReference>
<dbReference type="OMA" id="VELMYNN"/>
<feature type="domain" description="C6" evidence="3">
    <location>
        <begin position="2588"/>
        <end position="2684"/>
    </location>
</feature>
<accession>E3MTY8</accession>
<dbReference type="InParanoid" id="E3MTY8"/>
<evidence type="ECO:0000313" key="4">
    <source>
        <dbReference type="EMBL" id="EFP08912.1"/>
    </source>
</evidence>
<proteinExistence type="predicted"/>
<feature type="domain" description="C6" evidence="3">
    <location>
        <begin position="1182"/>
        <end position="1272"/>
    </location>
</feature>
<feature type="domain" description="C6" evidence="3">
    <location>
        <begin position="2212"/>
        <end position="2308"/>
    </location>
</feature>
<feature type="domain" description="C6" evidence="3">
    <location>
        <begin position="542"/>
        <end position="635"/>
    </location>
</feature>
<feature type="region of interest" description="Disordered" evidence="1">
    <location>
        <begin position="761"/>
        <end position="802"/>
    </location>
</feature>
<feature type="region of interest" description="Disordered" evidence="1">
    <location>
        <begin position="344"/>
        <end position="529"/>
    </location>
</feature>
<dbReference type="FunCoup" id="E3MTY8">
    <property type="interactions" value="336"/>
</dbReference>
<dbReference type="InterPro" id="IPR000884">
    <property type="entry name" value="TSP1_rpt"/>
</dbReference>
<feature type="domain" description="C6" evidence="3">
    <location>
        <begin position="2089"/>
        <end position="2183"/>
    </location>
</feature>
<feature type="domain" description="C6" evidence="3">
    <location>
        <begin position="1754"/>
        <end position="1843"/>
    </location>
</feature>
<dbReference type="SMART" id="SM01048">
    <property type="entry name" value="C6"/>
    <property type="match status" value="19"/>
</dbReference>
<feature type="compositionally biased region" description="Polar residues" evidence="1">
    <location>
        <begin position="232"/>
        <end position="245"/>
    </location>
</feature>
<dbReference type="SMART" id="SM00209">
    <property type="entry name" value="TSP1"/>
    <property type="match status" value="2"/>
</dbReference>
<organism evidence="5">
    <name type="scientific">Caenorhabditis remanei</name>
    <name type="common">Caenorhabditis vulgaris</name>
    <dbReference type="NCBI Taxonomy" id="31234"/>
    <lineage>
        <taxon>Eukaryota</taxon>
        <taxon>Metazoa</taxon>
        <taxon>Ecdysozoa</taxon>
        <taxon>Nematoda</taxon>
        <taxon>Chromadorea</taxon>
        <taxon>Rhabditida</taxon>
        <taxon>Rhabditina</taxon>
        <taxon>Rhabditomorpha</taxon>
        <taxon>Rhabditoidea</taxon>
        <taxon>Rhabditidae</taxon>
        <taxon>Peloderinae</taxon>
        <taxon>Caenorhabditis</taxon>
    </lineage>
</organism>
<feature type="domain" description="C6" evidence="3">
    <location>
        <begin position="844"/>
        <end position="932"/>
    </location>
</feature>
<feature type="compositionally biased region" description="Polar residues" evidence="1">
    <location>
        <begin position="503"/>
        <end position="529"/>
    </location>
</feature>
<feature type="compositionally biased region" description="Low complexity" evidence="1">
    <location>
        <begin position="397"/>
        <end position="502"/>
    </location>
</feature>
<dbReference type="HOGENOM" id="CLU_226680_0_0_1"/>
<feature type="compositionally biased region" description="Low complexity" evidence="1">
    <location>
        <begin position="148"/>
        <end position="231"/>
    </location>
</feature>
<evidence type="ECO:0000256" key="1">
    <source>
        <dbReference type="SAM" id="MobiDB-lite"/>
    </source>
</evidence>
<evidence type="ECO:0000256" key="2">
    <source>
        <dbReference type="SAM" id="Phobius"/>
    </source>
</evidence>
<dbReference type="eggNOG" id="ENOG502S8HK">
    <property type="taxonomic scope" value="Eukaryota"/>
</dbReference>
<dbReference type="Proteomes" id="UP000008281">
    <property type="component" value="Unassembled WGS sequence"/>
</dbReference>
<sequence>METPSCSSWKRKNRCSSLVYQSTSVVLFLLLFSSFFSPTEQFGLFGPCTAATYGDWSAWSTCPTVTVIDPTVVARRTRQCTNTPMLCSNPLSCEGEPAETIVCGTTTTKERYSTIVFGTTAFDETTTVGDVTTTEAATTTEVAATTTEVAATTADITTTKPSETETTTEASLTTAASTTKESELTTTEASAETTAEDSAVTTTKAAGSATTEETTTPADATDATDATVSDSNNNQQTTVDFTFPSNAPGGEDTTLLVEESTAPYDECAPPVTTVSTMAPGTMGTLFPGGGGGGGGLDPMTFPAATPTAMPGVTRSPSCKTTPVITTTIQFKTCTMIAVSTTTPMISTSTESMESTTTSSGVSTTLDSVTTSTPSDTSTAAMSTTESGSSPDVTTPADSSTSPAESVTSSEASATTSESISGSSTPSDTSPGGSSSESPSATTEPSVSSSESGSSESPEATTEPSASSSPSESSESPASTSESSVSSESPNASSDSVSDSVSTKEPSVSSEEPNGSTDGAGSTGLTTPSLEDTTSTAYTWSTCNDCSQINVQLFNGNPYEDASSVLNRYSASGCYYVQFFCRPIEIGDTTAVSTILSGDTSYLSAPLSANLACRDKKWVLLGSTSPLASSVSSLGCVYAIATTTKPKTTTIPGIDPNNPCMNCSNLVVSQSIYPEGVTYLDHTLNKCLSVEAHCLPINGGTEVELMYNNKGILASGSKVNRTFTCTKNSKWLDVSTNSIISNISCIMPKTATTTPIVASTLHEIPSTDGGSPTKDSSIKPVTESKTTPDAEPPEEETTPGAMISTTQIDMTTVESMPSTPGGAPPTPAVTEEEFDSTTTTLPAVCNNCVPLEPLSRLGPGKYNGMLVLWHYRQNGCNRVSITCQATMSESDTAYLYYNPNGEVMTGTGELAMDLVCTNGQYVYDGKTIETVSCLASTTAVVPITTIPPMTTPAPGDDCSGCNRLPVAILSSTSGYTNGLLKATTSYSNCMSVQLTCYGVSSTDQASLIYADSPLATSVPNANLTLTCNTAGMWVTDSLQTVESISCGYTEASLTTTALPSSCGICANMESAEALLQTDSYDGMIVLYNYVDLVTKCKKVDISCQGTTPTENADLIFDPIGTVSSGQGIHEISLNCSSDGKWKYMGTVIDSVSCIISTDSTATPPTTVVVPTISTTLNPSIPMCAQCSRLTAIVVSSIDNSLQNGVTTMTFSTVNSCSTVQVTCSGLTTSERVTLLAATTSLVSGVGSVSFNFTCNSGADWMTAAGTIVDSVACGRYNLTTSSTQSTSTSTTTTRTTTTVTAPSQCSKCANMLAKPLNPTDGSYDGMIILMHYTKNSCRAVDVSCGPTINTENSTIYFGTSVVATGASTHSFTLSCDANANWIYESTSVSTVSCLISTASNGVTVGPTTSTTTVKDDSASACSQCGKAPIVSVGTGSTYLNGFTTVVQSTDAFGCSLLSIKCQGMTTADAVALLSDGMPYSSGFGSTSANLTCNSQSQWIGRTSTAITSLACGHKNAATTRSLSTTLAPTGQCTSCGNMVAVSMAGAISNSYDGMVIMDHFISPVTGCRTVTVTCAPTVSTENATLYFNSDPIETGMASHDFELTCSSTGTWIYESTTVNNVGCLISTGTGVATTVTTQAPVTNPSNNLCSQCSRLPVVSTTNTAYKDGFTTLVTTLNAFGCSVVTMMCETTVPTNMAAIVLNQVNYMETAIGMANYSDFSCNSQGQWTSPPGIVTAVSCVQYSTADPTTAAASLCSQCQQLPLVSTGLAFPDGIATMTYSQNSAGCRVATMTCQGVMSNNVVSIVANDTTFLDYAPGSVNYSFTCNSQGKWTASYSLLVSSVSCIIQTDGGITGTTPRVTTTTTKSYEMCNSCSDFRPKVMGTGTAYDGMIVINQYRDRATNCRKATIDCATTMDYETAELYLDDQRISASGRVEVELECSDDAVWVYNGKEFATTSCLIYNTTTTTGKKRRKRQAGTGLTACQSCGNLPMTSLYSFYPYMNGFSSISIDDTSSCMTAVGTCEGVSETNTVAWIASGTILSSGTDIVNMTFTCNSLSTWQTSTGSVFSSLSCGRQYATTTVATTTVASQALNCPNLIAAPLSSTELGANESNGQLILDHYIDTTVMAREVTVTCYGSSATDNTTISFNGGSRTMSGTGQIELTMTCSASGQWMRNGIGVETVACIVITPPGATIPITTTIPTTPTTSAGSLPSTNCARNVMLTIPTGYNAGYLSMNTISTETSLQVVMSCAAPTGITESMLLSSSGAISTSGAPTTNMTLSCNSASQWVVSSTSGTGIDVGTVITSIACVVAISPTTTLVPATVPAGCQLCSNLPAIGLESNQLDANERNGQFILDHVTTVTACRVVYLSCAGSSASENSTILFNGGSQTMSNQGITSTVLTCTAASTWDWYGSSIGYASCKVADRALTTTTTAPISLTTTAYVVPGDTGLACSRSSLVNPLIEGDAGAYLVLDTKIVNGGLSTTLSCAAPDDSSTAVLTNGDGSVLGQSSNGLINMTLTCNSNSQWVISAISASTTGSSAVLGTVVDDLKCGEIREFFFLFLEIHFIFSASPTTTTTVATTTTPSGSCQNCPNMQAIALTSSQLVVNGATNGQLLLSHSVDQSSKCRIVVIKCRGENTNQNATIFFNANGQSLSAQYGQVATSMACSPSNIWQRNGVQIDGVACMITSVVGATSTSPAPITTLAPSSTTQSSNGPSANCNTGFTTAISAPGYTAGFMTVDTKTSGSTMTADVTCASPVTSQTVALLDSSNSQVSSGVGTTFMTLTCNSNSQWVTPSGTVISSLSCGTVAPATTTPTPTTVATVPTTVTVRSIRALVYSTTPSTAAAGDCSTATWNAWQEWSTCTDTCGSCGSQQRFRSCNKPLDTCTCTGTAYEKEYCNLAVCKFPRASCCDGFTPHSSGGTFCFSLGCFGGFGGGGCGSSCLLGLCFQTPMIQPIGCGCGAGFMCIRGGCVARAAAAGTKTFRDESSRPPDLSTTPDEHFATCCSLLEVPDSCNDLCSYSTYSSEEVSAVLLQQSTCPVTAIRKIHFCAARGTNHTECCMKSFVPMHCHSFCDQSQDKDVSDLSIAHLQCVQHFNDIKSCFVEHANSEYFEGFSEDSQSVQQNQETSLRSSF</sequence>
<feature type="region of interest" description="Disordered" evidence="1">
    <location>
        <begin position="148"/>
        <end position="251"/>
    </location>
</feature>
<feature type="domain" description="C6" evidence="3">
    <location>
        <begin position="1869"/>
        <end position="1957"/>
    </location>
</feature>
<feature type="domain" description="C6" evidence="3">
    <location>
        <begin position="1982"/>
        <end position="2071"/>
    </location>
</feature>
<dbReference type="STRING" id="31234.E3MTY8"/>
<dbReference type="PROSITE" id="PS50092">
    <property type="entry name" value="TSP1"/>
    <property type="match status" value="1"/>
</dbReference>
<feature type="domain" description="C6" evidence="3">
    <location>
        <begin position="1304"/>
        <end position="1392"/>
    </location>
</feature>
<feature type="domain" description="C6" evidence="3">
    <location>
        <begin position="2716"/>
        <end position="2805"/>
    </location>
</feature>